<evidence type="ECO:0000256" key="5">
    <source>
        <dbReference type="ARBA" id="ARBA00023136"/>
    </source>
</evidence>
<comment type="caution">
    <text evidence="8">The sequence shown here is derived from an EMBL/GenBank/DDBJ whole genome shotgun (WGS) entry which is preliminary data.</text>
</comment>
<reference evidence="8" key="1">
    <citation type="journal article" date="2021" name="PeerJ">
        <title>Extensive microbial diversity within the chicken gut microbiome revealed by metagenomics and culture.</title>
        <authorList>
            <person name="Gilroy R."/>
            <person name="Ravi A."/>
            <person name="Getino M."/>
            <person name="Pursley I."/>
            <person name="Horton D.L."/>
            <person name="Alikhan N.F."/>
            <person name="Baker D."/>
            <person name="Gharbi K."/>
            <person name="Hall N."/>
            <person name="Watson M."/>
            <person name="Adriaenssens E.M."/>
            <person name="Foster-Nyarko E."/>
            <person name="Jarju S."/>
            <person name="Secka A."/>
            <person name="Antonio M."/>
            <person name="Oren A."/>
            <person name="Chaudhuri R.R."/>
            <person name="La Ragione R."/>
            <person name="Hildebrand F."/>
            <person name="Pallen M.J."/>
        </authorList>
    </citation>
    <scope>NUCLEOTIDE SEQUENCE</scope>
    <source>
        <strain evidence="8">ChiBcec2-3848</strain>
    </source>
</reference>
<dbReference type="PANTHER" id="PTHR35007:SF1">
    <property type="entry name" value="PILUS ASSEMBLY PROTEIN"/>
    <property type="match status" value="1"/>
</dbReference>
<evidence type="ECO:0000256" key="6">
    <source>
        <dbReference type="SAM" id="Phobius"/>
    </source>
</evidence>
<keyword evidence="3 6" id="KW-0812">Transmembrane</keyword>
<keyword evidence="5 6" id="KW-0472">Membrane</keyword>
<dbReference type="InterPro" id="IPR018076">
    <property type="entry name" value="T2SS_GspF_dom"/>
</dbReference>
<protein>
    <submittedName>
        <fullName evidence="8">Type II secretion system F family protein</fullName>
    </submittedName>
</protein>
<reference evidence="8" key="2">
    <citation type="submission" date="2021-04" db="EMBL/GenBank/DDBJ databases">
        <authorList>
            <person name="Gilroy R."/>
        </authorList>
    </citation>
    <scope>NUCLEOTIDE SEQUENCE</scope>
    <source>
        <strain evidence="8">ChiBcec2-3848</strain>
    </source>
</reference>
<dbReference type="EMBL" id="DWVZ01000061">
    <property type="protein sequence ID" value="HJC62939.1"/>
    <property type="molecule type" value="Genomic_DNA"/>
</dbReference>
<accession>A0A9D2PL34</accession>
<evidence type="ECO:0000256" key="3">
    <source>
        <dbReference type="ARBA" id="ARBA00022692"/>
    </source>
</evidence>
<sequence>MLFLAEAALLCSAANYLFYKTWAAFLFMLPFPLWYIPMRRRQRADKRRKQLYYQFKDGLNAVRVGIASGYSLENALGEAVRDMEKIYGKQGAITQEFAYMQRQLRLSVPAEDLFYDLGIRSRTEDIMNFSEILIQSRKMGGNMKEILQNCIVSMEERIDAKKEIDAALAARKMEQKIMSLIPPGIILYLQTTSPEFLGVLYKNPAGAGVMTVCLAVYLAAYRWGERLVDIEV</sequence>
<keyword evidence="2" id="KW-1003">Cell membrane</keyword>
<evidence type="ECO:0000256" key="1">
    <source>
        <dbReference type="ARBA" id="ARBA00004651"/>
    </source>
</evidence>
<evidence type="ECO:0000256" key="2">
    <source>
        <dbReference type="ARBA" id="ARBA00022475"/>
    </source>
</evidence>
<dbReference type="Proteomes" id="UP000823886">
    <property type="component" value="Unassembled WGS sequence"/>
</dbReference>
<dbReference type="Pfam" id="PF00482">
    <property type="entry name" value="T2SSF"/>
    <property type="match status" value="1"/>
</dbReference>
<evidence type="ECO:0000313" key="8">
    <source>
        <dbReference type="EMBL" id="HJC62939.1"/>
    </source>
</evidence>
<evidence type="ECO:0000259" key="7">
    <source>
        <dbReference type="Pfam" id="PF00482"/>
    </source>
</evidence>
<proteinExistence type="predicted"/>
<feature type="domain" description="Type II secretion system protein GspF" evidence="7">
    <location>
        <begin position="64"/>
        <end position="189"/>
    </location>
</feature>
<feature type="transmembrane region" description="Helical" evidence="6">
    <location>
        <begin position="23"/>
        <end position="38"/>
    </location>
</feature>
<gene>
    <name evidence="8" type="ORF">H9753_04895</name>
</gene>
<dbReference type="PANTHER" id="PTHR35007">
    <property type="entry name" value="INTEGRAL MEMBRANE PROTEIN-RELATED"/>
    <property type="match status" value="1"/>
</dbReference>
<dbReference type="AlphaFoldDB" id="A0A9D2PL34"/>
<evidence type="ECO:0000256" key="4">
    <source>
        <dbReference type="ARBA" id="ARBA00022989"/>
    </source>
</evidence>
<organism evidence="8 9">
    <name type="scientific">Candidatus Blautia merdavium</name>
    <dbReference type="NCBI Taxonomy" id="2838494"/>
    <lineage>
        <taxon>Bacteria</taxon>
        <taxon>Bacillati</taxon>
        <taxon>Bacillota</taxon>
        <taxon>Clostridia</taxon>
        <taxon>Lachnospirales</taxon>
        <taxon>Lachnospiraceae</taxon>
        <taxon>Blautia</taxon>
    </lineage>
</organism>
<keyword evidence="4 6" id="KW-1133">Transmembrane helix</keyword>
<evidence type="ECO:0000313" key="9">
    <source>
        <dbReference type="Proteomes" id="UP000823886"/>
    </source>
</evidence>
<dbReference type="GO" id="GO:0005886">
    <property type="term" value="C:plasma membrane"/>
    <property type="evidence" value="ECO:0007669"/>
    <property type="project" value="UniProtKB-SubCell"/>
</dbReference>
<name>A0A9D2PL34_9FIRM</name>
<comment type="subcellular location">
    <subcellularLocation>
        <location evidence="1">Cell membrane</location>
        <topology evidence="1">Multi-pass membrane protein</topology>
    </subcellularLocation>
</comment>